<keyword evidence="3" id="KW-1185">Reference proteome</keyword>
<keyword evidence="1" id="KW-0175">Coiled coil</keyword>
<dbReference type="AlphaFoldDB" id="A0AAD7QDD9"/>
<accession>A0AAD7QDD9</accession>
<evidence type="ECO:0000256" key="1">
    <source>
        <dbReference type="SAM" id="Coils"/>
    </source>
</evidence>
<comment type="caution">
    <text evidence="2">The sequence shown here is derived from an EMBL/GenBank/DDBJ whole genome shotgun (WGS) entry which is preliminary data.</text>
</comment>
<protein>
    <submittedName>
        <fullName evidence="2">Myosin heavy chain-related</fullName>
    </submittedName>
</protein>
<sequence>MQNTKKEALEFQANEAERKMQELNLKLRKLQKVSDEQKTITNRAEQALQAAESYILTYWNNCGKPALDAAVRKIFEKSGRVQTHAAMCFEKVKTEWIPILSEKWETFVSYFEPHVESLTGKSFELYYASKSSLASHFIEVQKVATPLIKKAQMFAEPYINQVDVVTKPYLEKAHVTLKPYTIKIVHSYRRFLESCNFVPLSGPTIS</sequence>
<feature type="coiled-coil region" evidence="1">
    <location>
        <begin position="6"/>
        <end position="40"/>
    </location>
</feature>
<organism evidence="2 3">
    <name type="scientific">Quillaja saponaria</name>
    <name type="common">Soap bark tree</name>
    <dbReference type="NCBI Taxonomy" id="32244"/>
    <lineage>
        <taxon>Eukaryota</taxon>
        <taxon>Viridiplantae</taxon>
        <taxon>Streptophyta</taxon>
        <taxon>Embryophyta</taxon>
        <taxon>Tracheophyta</taxon>
        <taxon>Spermatophyta</taxon>
        <taxon>Magnoliopsida</taxon>
        <taxon>eudicotyledons</taxon>
        <taxon>Gunneridae</taxon>
        <taxon>Pentapetalae</taxon>
        <taxon>rosids</taxon>
        <taxon>fabids</taxon>
        <taxon>Fabales</taxon>
        <taxon>Quillajaceae</taxon>
        <taxon>Quillaja</taxon>
    </lineage>
</organism>
<name>A0AAD7QDD9_QUISA</name>
<gene>
    <name evidence="2" type="ORF">O6P43_002821</name>
</gene>
<proteinExistence type="predicted"/>
<dbReference type="PANTHER" id="PTHR34360:SF1">
    <property type="entry name" value="OS08G0519400 PROTEIN"/>
    <property type="match status" value="1"/>
</dbReference>
<dbReference type="KEGG" id="qsa:O6P43_002821"/>
<evidence type="ECO:0000313" key="2">
    <source>
        <dbReference type="EMBL" id="KAJ7979421.1"/>
    </source>
</evidence>
<dbReference type="PANTHER" id="PTHR34360">
    <property type="entry name" value="OS08G0519400 PROTEIN"/>
    <property type="match status" value="1"/>
</dbReference>
<evidence type="ECO:0000313" key="3">
    <source>
        <dbReference type="Proteomes" id="UP001163823"/>
    </source>
</evidence>
<dbReference type="EMBL" id="JARAOO010000002">
    <property type="protein sequence ID" value="KAJ7979421.1"/>
    <property type="molecule type" value="Genomic_DNA"/>
</dbReference>
<dbReference type="Proteomes" id="UP001163823">
    <property type="component" value="Chromosome 2"/>
</dbReference>
<reference evidence="2" key="1">
    <citation type="journal article" date="2023" name="Science">
        <title>Elucidation of the pathway for biosynthesis of saponin adjuvants from the soapbark tree.</title>
        <authorList>
            <person name="Reed J."/>
            <person name="Orme A."/>
            <person name="El-Demerdash A."/>
            <person name="Owen C."/>
            <person name="Martin L.B.B."/>
            <person name="Misra R.C."/>
            <person name="Kikuchi S."/>
            <person name="Rejzek M."/>
            <person name="Martin A.C."/>
            <person name="Harkess A."/>
            <person name="Leebens-Mack J."/>
            <person name="Louveau T."/>
            <person name="Stephenson M.J."/>
            <person name="Osbourn A."/>
        </authorList>
    </citation>
    <scope>NUCLEOTIDE SEQUENCE</scope>
    <source>
        <strain evidence="2">S10</strain>
    </source>
</reference>